<gene>
    <name evidence="2" type="ORF">AACH06_26800</name>
</gene>
<keyword evidence="3" id="KW-1185">Reference proteome</keyword>
<dbReference type="CDD" id="cd00028">
    <property type="entry name" value="B_lectin"/>
    <property type="match status" value="1"/>
</dbReference>
<dbReference type="SMART" id="SM00108">
    <property type="entry name" value="B_lectin"/>
    <property type="match status" value="1"/>
</dbReference>
<dbReference type="InterPro" id="IPR011050">
    <property type="entry name" value="Pectin_lyase_fold/virulence"/>
</dbReference>
<dbReference type="EMBL" id="JBBUTG010000029">
    <property type="protein sequence ID" value="MEK8034454.1"/>
    <property type="molecule type" value="Genomic_DNA"/>
</dbReference>
<name>A0ABU9BZB3_9BURK</name>
<dbReference type="InterPro" id="IPR012334">
    <property type="entry name" value="Pectin_lyas_fold"/>
</dbReference>
<reference evidence="2 3" key="1">
    <citation type="submission" date="2024-04" db="EMBL/GenBank/DDBJ databases">
        <title>Novel species of the genus Ideonella isolated from streams.</title>
        <authorList>
            <person name="Lu H."/>
        </authorList>
    </citation>
    <scope>NUCLEOTIDE SEQUENCE [LARGE SCALE GENOMIC DNA]</scope>
    <source>
        <strain evidence="2 3">DXS29W</strain>
    </source>
</reference>
<dbReference type="PROSITE" id="PS50927">
    <property type="entry name" value="BULB_LECTIN"/>
    <property type="match status" value="1"/>
</dbReference>
<dbReference type="SUPFAM" id="SSF51126">
    <property type="entry name" value="Pectin lyase-like"/>
    <property type="match status" value="1"/>
</dbReference>
<dbReference type="Gene3D" id="2.160.20.10">
    <property type="entry name" value="Single-stranded right-handed beta-helix, Pectin lyase-like"/>
    <property type="match status" value="1"/>
</dbReference>
<evidence type="ECO:0000313" key="3">
    <source>
        <dbReference type="Proteomes" id="UP001371218"/>
    </source>
</evidence>
<dbReference type="InterPro" id="IPR006626">
    <property type="entry name" value="PbH1"/>
</dbReference>
<dbReference type="Pfam" id="PF13229">
    <property type="entry name" value="Beta_helix"/>
    <property type="match status" value="1"/>
</dbReference>
<dbReference type="SMART" id="SM00710">
    <property type="entry name" value="PbH1"/>
    <property type="match status" value="3"/>
</dbReference>
<organism evidence="2 3">
    <name type="scientific">Ideonella lacteola</name>
    <dbReference type="NCBI Taxonomy" id="2984193"/>
    <lineage>
        <taxon>Bacteria</taxon>
        <taxon>Pseudomonadati</taxon>
        <taxon>Pseudomonadota</taxon>
        <taxon>Betaproteobacteria</taxon>
        <taxon>Burkholderiales</taxon>
        <taxon>Sphaerotilaceae</taxon>
        <taxon>Ideonella</taxon>
    </lineage>
</organism>
<dbReference type="Gene3D" id="2.90.10.10">
    <property type="entry name" value="Bulb-type lectin domain"/>
    <property type="match status" value="2"/>
</dbReference>
<accession>A0ABU9BZB3</accession>
<sequence length="511" mass="51770">MSRPVRASAPARALAPAPAPSLARALALALAGGLGLMGAAPAWSACIASGDERAINAALQGVGAEAVLCPGAVFSLKAPVQFTAADQRLYTEGLPTGATRAVLRVTGTSQASAIVGMHSGIHIESVVVDGARPALGRLAGGAGLIEIGGAVTGQVVRHIRAFEPRGWSALHLIEGGVTDGVPACQQATITDNQIGPAGMPDGQWADGISLACGRSTVSRNTITDATDGGIVIFGAPGSVVSDNLIVAHSRVLLGGINLVDFNPTAGHYEGTLVQGNTIDAAGALIKVGIAMGPAVWGCDDRVVRGATVKDNLLRGNHMGYGYPINGVDGFTVLRNKDKARHVGLPQAGCGGEVSAPAGLQQQAGHSGSSKLQKGYVTGNVHYVLGVTEPAALAALKQPQGCTGLSMNQGLAPGQETLSCDGRFSLKLQNDGNLVLRQGKTMLWSAGTSGRVVAQAIQQSDGNLVLHDAAGMGVWSTGTGTHPGARLIVQDDGNLVIYDGSTPVWSSGTCCH</sequence>
<evidence type="ECO:0000259" key="1">
    <source>
        <dbReference type="PROSITE" id="PS50927"/>
    </source>
</evidence>
<proteinExistence type="predicted"/>
<feature type="domain" description="Bulb-type lectin" evidence="1">
    <location>
        <begin position="401"/>
        <end position="509"/>
    </location>
</feature>
<dbReference type="RefSeq" id="WP_341428883.1">
    <property type="nucleotide sequence ID" value="NZ_JBBUTG010000029.1"/>
</dbReference>
<dbReference type="InterPro" id="IPR036426">
    <property type="entry name" value="Bulb-type_lectin_dom_sf"/>
</dbReference>
<dbReference type="SUPFAM" id="SSF51110">
    <property type="entry name" value="alpha-D-mannose-specific plant lectins"/>
    <property type="match status" value="1"/>
</dbReference>
<dbReference type="InterPro" id="IPR039448">
    <property type="entry name" value="Beta_helix"/>
</dbReference>
<dbReference type="Proteomes" id="UP001371218">
    <property type="component" value="Unassembled WGS sequence"/>
</dbReference>
<comment type="caution">
    <text evidence="2">The sequence shown here is derived from an EMBL/GenBank/DDBJ whole genome shotgun (WGS) entry which is preliminary data.</text>
</comment>
<evidence type="ECO:0000313" key="2">
    <source>
        <dbReference type="EMBL" id="MEK8034454.1"/>
    </source>
</evidence>
<protein>
    <submittedName>
        <fullName evidence="2">Right-handed parallel beta-helix repeat-containing protein</fullName>
    </submittedName>
</protein>
<dbReference type="InterPro" id="IPR001480">
    <property type="entry name" value="Bulb-type_lectin_dom"/>
</dbReference>